<reference evidence="1 2" key="1">
    <citation type="journal article" date="2020" name="Nat. Commun.">
        <title>Genome of Tripterygium wilfordii and identification of cytochrome P450 involved in triptolide biosynthesis.</title>
        <authorList>
            <person name="Tu L."/>
            <person name="Su P."/>
            <person name="Zhang Z."/>
            <person name="Gao L."/>
            <person name="Wang J."/>
            <person name="Hu T."/>
            <person name="Zhou J."/>
            <person name="Zhang Y."/>
            <person name="Zhao Y."/>
            <person name="Liu Y."/>
            <person name="Song Y."/>
            <person name="Tong Y."/>
            <person name="Lu Y."/>
            <person name="Yang J."/>
            <person name="Xu C."/>
            <person name="Jia M."/>
            <person name="Peters R.J."/>
            <person name="Huang L."/>
            <person name="Gao W."/>
        </authorList>
    </citation>
    <scope>NUCLEOTIDE SEQUENCE [LARGE SCALE GENOMIC DNA]</scope>
    <source>
        <strain evidence="2">cv. XIE 37</strain>
        <tissue evidence="1">Leaf</tissue>
    </source>
</reference>
<dbReference type="PANTHER" id="PTHR34269:SF19">
    <property type="match status" value="1"/>
</dbReference>
<dbReference type="AlphaFoldDB" id="A0A7J7D0H4"/>
<accession>A0A7J7D0H4</accession>
<proteinExistence type="predicted"/>
<dbReference type="PANTHER" id="PTHR34269">
    <property type="entry name" value="TRANSCRIPTION FACTOR B3-DOMAIN FAMILY-RELATED"/>
    <property type="match status" value="1"/>
</dbReference>
<organism evidence="1 2">
    <name type="scientific">Tripterygium wilfordii</name>
    <name type="common">Thunder God vine</name>
    <dbReference type="NCBI Taxonomy" id="458696"/>
    <lineage>
        <taxon>Eukaryota</taxon>
        <taxon>Viridiplantae</taxon>
        <taxon>Streptophyta</taxon>
        <taxon>Embryophyta</taxon>
        <taxon>Tracheophyta</taxon>
        <taxon>Spermatophyta</taxon>
        <taxon>Magnoliopsida</taxon>
        <taxon>eudicotyledons</taxon>
        <taxon>Gunneridae</taxon>
        <taxon>Pentapetalae</taxon>
        <taxon>rosids</taxon>
        <taxon>fabids</taxon>
        <taxon>Celastrales</taxon>
        <taxon>Celastraceae</taxon>
        <taxon>Tripterygium</taxon>
    </lineage>
</organism>
<keyword evidence="2" id="KW-1185">Reference proteome</keyword>
<dbReference type="OrthoDB" id="1355636at2759"/>
<dbReference type="InParanoid" id="A0A7J7D0H4"/>
<dbReference type="InterPro" id="IPR051442">
    <property type="entry name" value="B3_domain"/>
</dbReference>
<gene>
    <name evidence="1" type="ORF">HS088_TW12G01058</name>
</gene>
<evidence type="ECO:0000313" key="2">
    <source>
        <dbReference type="Proteomes" id="UP000593562"/>
    </source>
</evidence>
<comment type="caution">
    <text evidence="1">The sequence shown here is derived from an EMBL/GenBank/DDBJ whole genome shotgun (WGS) entry which is preliminary data.</text>
</comment>
<name>A0A7J7D0H4_TRIWF</name>
<dbReference type="Proteomes" id="UP000593562">
    <property type="component" value="Unassembled WGS sequence"/>
</dbReference>
<evidence type="ECO:0000313" key="1">
    <source>
        <dbReference type="EMBL" id="KAF5739847.1"/>
    </source>
</evidence>
<dbReference type="EMBL" id="JAAARO010000012">
    <property type="protein sequence ID" value="KAF5739847.1"/>
    <property type="molecule type" value="Genomic_DNA"/>
</dbReference>
<sequence length="181" mass="21529">MKFKEKFCSTAAETMNPWPFRLKLTRDHIRWDSLKIPPSRDFEAHILENLDEASRRVLDAWGSVQVSIFDADTCDTHKVNLVKKKAFWFEPFPDVGQRKGKQKTFSCNDDEFAYSIEPFKMIVKKRNLSCDQEIGFRWSGNYPVKRLDFSVLYVPSLDMYNLKIERLMLVWERNHIEEKQI</sequence>
<protein>
    <submittedName>
        <fullName evidence="1">Uncharacterized protein</fullName>
    </submittedName>
</protein>